<gene>
    <name evidence="1" type="ORF">BN2476_1240059</name>
</gene>
<reference evidence="1" key="1">
    <citation type="submission" date="2016-12" db="EMBL/GenBank/DDBJ databases">
        <authorList>
            <person name="Moulin L."/>
        </authorList>
    </citation>
    <scope>NUCLEOTIDE SEQUENCE [LARGE SCALE GENOMIC DNA]</scope>
    <source>
        <strain evidence="1">STM 7183</strain>
    </source>
</reference>
<dbReference type="Proteomes" id="UP000195569">
    <property type="component" value="Unassembled WGS sequence"/>
</dbReference>
<evidence type="ECO:0000313" key="1">
    <source>
        <dbReference type="EMBL" id="SIT51598.1"/>
    </source>
</evidence>
<dbReference type="EMBL" id="CYGY02000124">
    <property type="protein sequence ID" value="SIT51598.1"/>
    <property type="molecule type" value="Genomic_DNA"/>
</dbReference>
<sequence length="67" mass="7641">MSFDSSKARSLQWLFCIQEETAGVTQDERRQRVASTHSFAVNADVRRGRRASVGKATRSRLMAWIPE</sequence>
<proteinExistence type="predicted"/>
<comment type="caution">
    <text evidence="1">The sequence shown here is derived from an EMBL/GenBank/DDBJ whole genome shotgun (WGS) entry which is preliminary data.</text>
</comment>
<keyword evidence="2" id="KW-1185">Reference proteome</keyword>
<dbReference type="AlphaFoldDB" id="A0A1N7SVU7"/>
<evidence type="ECO:0000313" key="2">
    <source>
        <dbReference type="Proteomes" id="UP000195569"/>
    </source>
</evidence>
<name>A0A1N7SVU7_9BURK</name>
<accession>A0A1N7SVU7</accession>
<organism evidence="1 2">
    <name type="scientific">Paraburkholderia piptadeniae</name>
    <dbReference type="NCBI Taxonomy" id="1701573"/>
    <lineage>
        <taxon>Bacteria</taxon>
        <taxon>Pseudomonadati</taxon>
        <taxon>Pseudomonadota</taxon>
        <taxon>Betaproteobacteria</taxon>
        <taxon>Burkholderiales</taxon>
        <taxon>Burkholderiaceae</taxon>
        <taxon>Paraburkholderia</taxon>
    </lineage>
</organism>
<protein>
    <submittedName>
        <fullName evidence="1">Uncharacterized protein</fullName>
    </submittedName>
</protein>